<evidence type="ECO:0000313" key="1">
    <source>
        <dbReference type="EMBL" id="KAH0748733.1"/>
    </source>
</evidence>
<protein>
    <recommendedName>
        <fullName evidence="3">Retrotransposon gag domain-containing protein</fullName>
    </recommendedName>
</protein>
<keyword evidence="2" id="KW-1185">Reference proteome</keyword>
<organism evidence="1 2">
    <name type="scientific">Solanum tuberosum</name>
    <name type="common">Potato</name>
    <dbReference type="NCBI Taxonomy" id="4113"/>
    <lineage>
        <taxon>Eukaryota</taxon>
        <taxon>Viridiplantae</taxon>
        <taxon>Streptophyta</taxon>
        <taxon>Embryophyta</taxon>
        <taxon>Tracheophyta</taxon>
        <taxon>Spermatophyta</taxon>
        <taxon>Magnoliopsida</taxon>
        <taxon>eudicotyledons</taxon>
        <taxon>Gunneridae</taxon>
        <taxon>Pentapetalae</taxon>
        <taxon>asterids</taxon>
        <taxon>lamiids</taxon>
        <taxon>Solanales</taxon>
        <taxon>Solanaceae</taxon>
        <taxon>Solanoideae</taxon>
        <taxon>Solaneae</taxon>
        <taxon>Solanum</taxon>
    </lineage>
</organism>
<proteinExistence type="predicted"/>
<dbReference type="PANTHER" id="PTHR37610:SF97">
    <property type="entry name" value="RETROTRANSPOSON GAG DOMAIN-CONTAINING PROTEIN"/>
    <property type="match status" value="1"/>
</dbReference>
<name>A0ABQ7UID1_SOLTU</name>
<accession>A0ABQ7UID1</accession>
<evidence type="ECO:0008006" key="3">
    <source>
        <dbReference type="Google" id="ProtNLM"/>
    </source>
</evidence>
<reference evidence="1 2" key="1">
    <citation type="journal article" date="2021" name="bioRxiv">
        <title>Chromosome-scale and haplotype-resolved genome assembly of a tetraploid potato cultivar.</title>
        <authorList>
            <person name="Sun H."/>
            <person name="Jiao W.-B."/>
            <person name="Krause K."/>
            <person name="Campoy J.A."/>
            <person name="Goel M."/>
            <person name="Folz-Donahue K."/>
            <person name="Kukat C."/>
            <person name="Huettel B."/>
            <person name="Schneeberger K."/>
        </authorList>
    </citation>
    <scope>NUCLEOTIDE SEQUENCE [LARGE SCALE GENOMIC DNA]</scope>
    <source>
        <strain evidence="1">SolTubOtavaFocal</strain>
        <tissue evidence="1">Leaves</tissue>
    </source>
</reference>
<evidence type="ECO:0000313" key="2">
    <source>
        <dbReference type="Proteomes" id="UP000826656"/>
    </source>
</evidence>
<dbReference type="EMBL" id="JAIVGD010000019">
    <property type="protein sequence ID" value="KAH0748733.1"/>
    <property type="molecule type" value="Genomic_DNA"/>
</dbReference>
<comment type="caution">
    <text evidence="1">The sequence shown here is derived from an EMBL/GenBank/DDBJ whole genome shotgun (WGS) entry which is preliminary data.</text>
</comment>
<sequence>MGTKGHTNELASLSQPKVANASPYSLAEFVNGTIERPKENSQDLQPWIQGNAIVLSWLKNAIAMELQGSAAHVETAREIWVNLEERFTQGIAPTIYELKRDIALLQQERASISSYYD</sequence>
<dbReference type="Proteomes" id="UP000826656">
    <property type="component" value="Unassembled WGS sequence"/>
</dbReference>
<dbReference type="PANTHER" id="PTHR37610">
    <property type="entry name" value="CCHC-TYPE DOMAIN-CONTAINING PROTEIN"/>
    <property type="match status" value="1"/>
</dbReference>
<gene>
    <name evidence="1" type="ORF">KY290_027965</name>
</gene>